<reference evidence="2" key="2">
    <citation type="submission" date="2021-01" db="EMBL/GenBank/DDBJ databases">
        <authorList>
            <person name="Schikora-Tamarit M.A."/>
        </authorList>
    </citation>
    <scope>NUCLEOTIDE SEQUENCE</scope>
    <source>
        <strain evidence="2">CBS6075</strain>
    </source>
</reference>
<evidence type="ECO:0000256" key="1">
    <source>
        <dbReference type="SAM" id="SignalP"/>
    </source>
</evidence>
<reference evidence="2" key="1">
    <citation type="journal article" date="2021" name="Open Biol.">
        <title>Shared evolutionary footprints suggest mitochondrial oxidative damage underlies multiple complex I losses in fungi.</title>
        <authorList>
            <person name="Schikora-Tamarit M.A."/>
            <person name="Marcet-Houben M."/>
            <person name="Nosek J."/>
            <person name="Gabaldon T."/>
        </authorList>
    </citation>
    <scope>NUCLEOTIDE SEQUENCE</scope>
    <source>
        <strain evidence="2">CBS6075</strain>
    </source>
</reference>
<dbReference type="RefSeq" id="XP_046061913.1">
    <property type="nucleotide sequence ID" value="XM_046204380.1"/>
</dbReference>
<keyword evidence="1" id="KW-0732">Signal</keyword>
<sequence length="108" mass="11824">MSSSSMSLWGLFLVASNNFSSSESESIKDLDWAFLILRIRLLLTIPNAVFELVISSRTVGGEHELEGYMNRRSLVLNLITTVMSESEAGDLDKIVDFSSSCDVCGVNG</sequence>
<evidence type="ECO:0000313" key="3">
    <source>
        <dbReference type="Proteomes" id="UP000769157"/>
    </source>
</evidence>
<proteinExistence type="predicted"/>
<keyword evidence="3" id="KW-1185">Reference proteome</keyword>
<dbReference type="Proteomes" id="UP000769157">
    <property type="component" value="Unassembled WGS sequence"/>
</dbReference>
<evidence type="ECO:0000313" key="2">
    <source>
        <dbReference type="EMBL" id="KAH3666957.1"/>
    </source>
</evidence>
<comment type="caution">
    <text evidence="2">The sequence shown here is derived from an EMBL/GenBank/DDBJ whole genome shotgun (WGS) entry which is preliminary data.</text>
</comment>
<feature type="signal peptide" evidence="1">
    <location>
        <begin position="1"/>
        <end position="24"/>
    </location>
</feature>
<gene>
    <name evidence="2" type="ORF">OGAPHI_003407</name>
</gene>
<dbReference type="EMBL" id="JAEUBE010000199">
    <property type="protein sequence ID" value="KAH3666957.1"/>
    <property type="molecule type" value="Genomic_DNA"/>
</dbReference>
<name>A0A9P8P8W7_9ASCO</name>
<protein>
    <submittedName>
        <fullName evidence="2">Uncharacterized protein</fullName>
    </submittedName>
</protein>
<feature type="chain" id="PRO_5040200995" evidence="1">
    <location>
        <begin position="25"/>
        <end position="108"/>
    </location>
</feature>
<dbReference type="GeneID" id="70235374"/>
<organism evidence="2 3">
    <name type="scientific">Ogataea philodendri</name>
    <dbReference type="NCBI Taxonomy" id="1378263"/>
    <lineage>
        <taxon>Eukaryota</taxon>
        <taxon>Fungi</taxon>
        <taxon>Dikarya</taxon>
        <taxon>Ascomycota</taxon>
        <taxon>Saccharomycotina</taxon>
        <taxon>Pichiomycetes</taxon>
        <taxon>Pichiales</taxon>
        <taxon>Pichiaceae</taxon>
        <taxon>Ogataea</taxon>
    </lineage>
</organism>
<accession>A0A9P8P8W7</accession>
<dbReference type="AlphaFoldDB" id="A0A9P8P8W7"/>